<keyword evidence="2" id="KW-0548">Nucleotidyltransferase</keyword>
<keyword evidence="2" id="KW-0808">Transferase</keyword>
<evidence type="ECO:0000313" key="3">
    <source>
        <dbReference type="Proteomes" id="UP000299102"/>
    </source>
</evidence>
<comment type="caution">
    <text evidence="2">The sequence shown here is derived from an EMBL/GenBank/DDBJ whole genome shotgun (WGS) entry which is preliminary data.</text>
</comment>
<dbReference type="AlphaFoldDB" id="A0A4C1SG49"/>
<dbReference type="Proteomes" id="UP000299102">
    <property type="component" value="Unassembled WGS sequence"/>
</dbReference>
<dbReference type="OrthoDB" id="8033718at2759"/>
<feature type="region of interest" description="Disordered" evidence="1">
    <location>
        <begin position="180"/>
        <end position="201"/>
    </location>
</feature>
<sequence>MAEMLILQGCPVYSVVKLSMKPKPKPVSDQARNVLPAPVAYPQWPKQPQTDKKIPDVIDFGVTKNISRELVDVEASLDLSSDHSPTIVSIRIPQRYELPFTNMNVISRTNWLRFKKYLSSHCSESIRLRTPGDIELGIENISKMMNEAVHHASTTYQQPSFNRIFSADIQRLVSEKRRARREWQQHRSPQHKARLRECTTH</sequence>
<protein>
    <submittedName>
        <fullName evidence="2">Probable RNA-directed DNA polymerase from transposon X-element</fullName>
    </submittedName>
</protein>
<proteinExistence type="predicted"/>
<dbReference type="GO" id="GO:0003964">
    <property type="term" value="F:RNA-directed DNA polymerase activity"/>
    <property type="evidence" value="ECO:0007669"/>
    <property type="project" value="UniProtKB-KW"/>
</dbReference>
<accession>A0A4C1SG49</accession>
<dbReference type="EMBL" id="BGZK01003424">
    <property type="protein sequence ID" value="GBP01143.1"/>
    <property type="molecule type" value="Genomic_DNA"/>
</dbReference>
<organism evidence="2 3">
    <name type="scientific">Eumeta variegata</name>
    <name type="common">Bagworm moth</name>
    <name type="synonym">Eumeta japonica</name>
    <dbReference type="NCBI Taxonomy" id="151549"/>
    <lineage>
        <taxon>Eukaryota</taxon>
        <taxon>Metazoa</taxon>
        <taxon>Ecdysozoa</taxon>
        <taxon>Arthropoda</taxon>
        <taxon>Hexapoda</taxon>
        <taxon>Insecta</taxon>
        <taxon>Pterygota</taxon>
        <taxon>Neoptera</taxon>
        <taxon>Endopterygota</taxon>
        <taxon>Lepidoptera</taxon>
        <taxon>Glossata</taxon>
        <taxon>Ditrysia</taxon>
        <taxon>Tineoidea</taxon>
        <taxon>Psychidae</taxon>
        <taxon>Oiketicinae</taxon>
        <taxon>Eumeta</taxon>
    </lineage>
</organism>
<name>A0A4C1SG49_EUMVA</name>
<keyword evidence="2" id="KW-0695">RNA-directed DNA polymerase</keyword>
<keyword evidence="3" id="KW-1185">Reference proteome</keyword>
<reference evidence="2 3" key="1">
    <citation type="journal article" date="2019" name="Commun. Biol.">
        <title>The bagworm genome reveals a unique fibroin gene that provides high tensile strength.</title>
        <authorList>
            <person name="Kono N."/>
            <person name="Nakamura H."/>
            <person name="Ohtoshi R."/>
            <person name="Tomita M."/>
            <person name="Numata K."/>
            <person name="Arakawa K."/>
        </authorList>
    </citation>
    <scope>NUCLEOTIDE SEQUENCE [LARGE SCALE GENOMIC DNA]</scope>
</reference>
<gene>
    <name evidence="2" type="ORF">EVAR_67362_1</name>
</gene>
<evidence type="ECO:0000256" key="1">
    <source>
        <dbReference type="SAM" id="MobiDB-lite"/>
    </source>
</evidence>
<evidence type="ECO:0000313" key="2">
    <source>
        <dbReference type="EMBL" id="GBP01143.1"/>
    </source>
</evidence>